<evidence type="ECO:0008006" key="3">
    <source>
        <dbReference type="Google" id="ProtNLM"/>
    </source>
</evidence>
<comment type="caution">
    <text evidence="1">The sequence shown here is derived from an EMBL/GenBank/DDBJ whole genome shotgun (WGS) entry which is preliminary data.</text>
</comment>
<reference evidence="1 2" key="1">
    <citation type="submission" date="2018-09" db="EMBL/GenBank/DDBJ databases">
        <title>YIM PH 21725 draft genome.</title>
        <authorList>
            <person name="Miao C."/>
        </authorList>
    </citation>
    <scope>NUCLEOTIDE SEQUENCE [LARGE SCALE GENOMIC DNA]</scope>
    <source>
        <strain evidence="2">YIM PH21725</strain>
    </source>
</reference>
<evidence type="ECO:0000313" key="2">
    <source>
        <dbReference type="Proteomes" id="UP000285112"/>
    </source>
</evidence>
<dbReference type="AlphaFoldDB" id="A0A419IBZ6"/>
<sequence>MTVGTLSLTGFTATAGAAAPTGANAWTGSTSGNGWPILTKATTFRIEGSNQAVRLADGDAATILLHVARRFHYEIDTLRDGDVVGFTPGRPVTQPFESNYLSGTAITIRSVCYPLGARGGFYPREQTVIRDILAELGKAVSWGGDEQVPKESHFQIAHAPGHPAIRAAAQRIRGWDDTPGGQGAGAVNAFDTDRLQAAHQVPLRTR</sequence>
<gene>
    <name evidence="1" type="ORF">D5S19_00355</name>
</gene>
<dbReference type="Proteomes" id="UP000285112">
    <property type="component" value="Unassembled WGS sequence"/>
</dbReference>
<dbReference type="EMBL" id="QZFV01000007">
    <property type="protein sequence ID" value="RJQ92539.1"/>
    <property type="molecule type" value="Genomic_DNA"/>
</dbReference>
<name>A0A419IBZ6_9PSEU</name>
<dbReference type="RefSeq" id="WP_120021332.1">
    <property type="nucleotide sequence ID" value="NZ_QZFV01000007.1"/>
</dbReference>
<evidence type="ECO:0000313" key="1">
    <source>
        <dbReference type="EMBL" id="RJQ92539.1"/>
    </source>
</evidence>
<organism evidence="1 2">
    <name type="scientific">Amycolatopsis panacis</name>
    <dbReference type="NCBI Taxonomy" id="2340917"/>
    <lineage>
        <taxon>Bacteria</taxon>
        <taxon>Bacillati</taxon>
        <taxon>Actinomycetota</taxon>
        <taxon>Actinomycetes</taxon>
        <taxon>Pseudonocardiales</taxon>
        <taxon>Pseudonocardiaceae</taxon>
        <taxon>Amycolatopsis</taxon>
    </lineage>
</organism>
<dbReference type="OrthoDB" id="3631190at2"/>
<proteinExistence type="predicted"/>
<protein>
    <recommendedName>
        <fullName evidence="3">M15 family peptidase</fullName>
    </recommendedName>
</protein>
<accession>A0A419IBZ6</accession>
<keyword evidence="2" id="KW-1185">Reference proteome</keyword>